<dbReference type="SUPFAM" id="SSF88723">
    <property type="entry name" value="PIN domain-like"/>
    <property type="match status" value="1"/>
</dbReference>
<dbReference type="AlphaFoldDB" id="B5YGG8"/>
<dbReference type="Proteomes" id="UP000000718">
    <property type="component" value="Chromosome"/>
</dbReference>
<dbReference type="EMBL" id="CP001147">
    <property type="protein sequence ID" value="ACI21212.1"/>
    <property type="molecule type" value="Genomic_DNA"/>
</dbReference>
<dbReference type="RefSeq" id="WP_012545933.1">
    <property type="nucleotide sequence ID" value="NC_011296.1"/>
</dbReference>
<dbReference type="eggNOG" id="COG1569">
    <property type="taxonomic scope" value="Bacteria"/>
</dbReference>
<dbReference type="EMBL" id="CP001147">
    <property type="protein sequence ID" value="ACI21999.1"/>
    <property type="molecule type" value="Genomic_DNA"/>
</dbReference>
<reference evidence="3" key="2">
    <citation type="submission" date="2008-08" db="EMBL/GenBank/DDBJ databases">
        <authorList>
            <person name="Dodson R.J."/>
            <person name="Durkin A.S."/>
            <person name="Wu M."/>
            <person name="Eisen J."/>
            <person name="Sutton G."/>
        </authorList>
    </citation>
    <scope>NUCLEOTIDE SEQUENCE</scope>
    <source>
        <strain evidence="3">DSM 11347</strain>
    </source>
</reference>
<dbReference type="PANTHER" id="PTHR34610">
    <property type="entry name" value="SSL7007 PROTEIN"/>
    <property type="match status" value="1"/>
</dbReference>
<dbReference type="InterPro" id="IPR029060">
    <property type="entry name" value="PIN-like_dom_sf"/>
</dbReference>
<accession>B5YGG8</accession>
<dbReference type="PATRIC" id="fig|289376.4.peg.1528"/>
<sequence length="131" mass="15045">MRVIFDANIYISAFVIPGSLAEKVILKILRENYTLFISKEIIDEILSVLSKKFDYHKEILSRTALFLTEIAEIIHSNKKINILQDEADNKIIECAILAKANMIVSGDKELLSLREYEGIRIITLREFLEST</sequence>
<dbReference type="InterPro" id="IPR002716">
    <property type="entry name" value="PIN_dom"/>
</dbReference>
<reference evidence="4" key="1">
    <citation type="submission" date="2008-08" db="EMBL/GenBank/DDBJ databases">
        <title>The complete genome sequence of Thermodesulfovibrio yellowstonii strain ATCC 51303 / DSM 11347 / YP87.</title>
        <authorList>
            <person name="Dodson R.J."/>
            <person name="Durkin A.S."/>
            <person name="Wu M."/>
            <person name="Eisen J."/>
            <person name="Sutton G."/>
        </authorList>
    </citation>
    <scope>NUCLEOTIDE SEQUENCE [LARGE SCALE GENOMIC DNA]</scope>
    <source>
        <strain evidence="4">ATCC 51303 / DSM 11347 / YP87</strain>
    </source>
</reference>
<dbReference type="PANTHER" id="PTHR34610:SF3">
    <property type="entry name" value="SSL7007 PROTEIN"/>
    <property type="match status" value="1"/>
</dbReference>
<dbReference type="HOGENOM" id="CLU_116617_3_0_0"/>
<dbReference type="EnsemblBacteria" id="ACI21999">
    <property type="protein sequence ID" value="ACI21999"/>
    <property type="gene ID" value="THEYE_A1570"/>
</dbReference>
<dbReference type="Gene3D" id="3.40.50.1010">
    <property type="entry name" value="5'-nuclease"/>
    <property type="match status" value="1"/>
</dbReference>
<dbReference type="STRING" id="289376.THEYE_A1570"/>
<gene>
    <name evidence="3" type="ordered locus">THEYE_A1570</name>
    <name evidence="2" type="ordered locus">THEYE_A1622</name>
</gene>
<evidence type="ECO:0000313" key="3">
    <source>
        <dbReference type="EMBL" id="ACI21999.1"/>
    </source>
</evidence>
<proteinExistence type="predicted"/>
<evidence type="ECO:0000313" key="2">
    <source>
        <dbReference type="EMBL" id="ACI21212.1"/>
    </source>
</evidence>
<evidence type="ECO:0000313" key="4">
    <source>
        <dbReference type="Proteomes" id="UP000000718"/>
    </source>
</evidence>
<dbReference type="InterPro" id="IPR002850">
    <property type="entry name" value="PIN_toxin-like"/>
</dbReference>
<evidence type="ECO:0000259" key="1">
    <source>
        <dbReference type="SMART" id="SM00670"/>
    </source>
</evidence>
<organism evidence="3 4">
    <name type="scientific">Thermodesulfovibrio yellowstonii (strain ATCC 51303 / DSM 11347 / YP87)</name>
    <dbReference type="NCBI Taxonomy" id="289376"/>
    <lineage>
        <taxon>Bacteria</taxon>
        <taxon>Pseudomonadati</taxon>
        <taxon>Nitrospirota</taxon>
        <taxon>Thermodesulfovibrionia</taxon>
        <taxon>Thermodesulfovibrionales</taxon>
        <taxon>Thermodesulfovibrionaceae</taxon>
        <taxon>Thermodesulfovibrio</taxon>
    </lineage>
</organism>
<feature type="domain" description="PIN" evidence="1">
    <location>
        <begin position="1"/>
        <end position="112"/>
    </location>
</feature>
<dbReference type="KEGG" id="tye:THEYE_A1570"/>
<name>B5YGG8_THEYD</name>
<keyword evidence="4" id="KW-1185">Reference proteome</keyword>
<dbReference type="SMART" id="SM00670">
    <property type="entry name" value="PINc"/>
    <property type="match status" value="1"/>
</dbReference>
<dbReference type="EnsemblBacteria" id="ACI21212">
    <property type="protein sequence ID" value="ACI21212"/>
    <property type="gene ID" value="THEYE_A1622"/>
</dbReference>
<reference evidence="3 4" key="3">
    <citation type="journal article" date="2015" name="Genome Announc.">
        <title>Genome Sequence of the Sulfate-Reducing Thermophilic Bacterium Thermodesulfovibrio yellowstonii Strain DSM 11347T (Phylum Nitrospirae).</title>
        <authorList>
            <person name="Bhatnagar S."/>
            <person name="Badger J.H."/>
            <person name="Madupu R."/>
            <person name="Khouri H.M."/>
            <person name="O'Connor E.M."/>
            <person name="Robb F.T."/>
            <person name="Ward N.L."/>
            <person name="Eisen J.A."/>
        </authorList>
    </citation>
    <scope>NUCLEOTIDE SEQUENCE [LARGE SCALE GENOMIC DNA]</scope>
    <source>
        <strain evidence="4">ATCC 51303 / DSM 11347 / YP87</strain>
        <strain evidence="3">DSM 11347</strain>
    </source>
</reference>
<dbReference type="KEGG" id="tye:THEYE_A1622"/>
<protein>
    <recommendedName>
        <fullName evidence="1">PIN domain-containing protein</fullName>
    </recommendedName>
</protein>
<dbReference type="Pfam" id="PF13470">
    <property type="entry name" value="PIN_3"/>
    <property type="match status" value="1"/>
</dbReference>
<dbReference type="OrthoDB" id="9798108at2"/>
<dbReference type="NCBIfam" id="TIGR00305">
    <property type="entry name" value="putative toxin-antitoxin system toxin component, PIN family"/>
    <property type="match status" value="1"/>
</dbReference>